<feature type="chain" id="PRO_5020470045" evidence="1">
    <location>
        <begin position="21"/>
        <end position="282"/>
    </location>
</feature>
<dbReference type="InterPro" id="IPR011055">
    <property type="entry name" value="Dup_hybrid_motif"/>
</dbReference>
<evidence type="ECO:0000313" key="3">
    <source>
        <dbReference type="EMBL" id="QCF27833.1"/>
    </source>
</evidence>
<gene>
    <name evidence="3" type="ORF">soil367_05340</name>
</gene>
<dbReference type="Pfam" id="PF01551">
    <property type="entry name" value="Peptidase_M23"/>
    <property type="match status" value="1"/>
</dbReference>
<dbReference type="PANTHER" id="PTHR21666">
    <property type="entry name" value="PEPTIDASE-RELATED"/>
    <property type="match status" value="1"/>
</dbReference>
<dbReference type="SUPFAM" id="SSF51261">
    <property type="entry name" value="Duplicated hybrid motif"/>
    <property type="match status" value="1"/>
</dbReference>
<organism evidence="3 4">
    <name type="scientific">Hydrocarboniclastica marina</name>
    <dbReference type="NCBI Taxonomy" id="2259620"/>
    <lineage>
        <taxon>Bacteria</taxon>
        <taxon>Pseudomonadati</taxon>
        <taxon>Pseudomonadota</taxon>
        <taxon>Gammaproteobacteria</taxon>
        <taxon>Alteromonadales</taxon>
        <taxon>Alteromonadaceae</taxon>
        <taxon>Hydrocarboniclastica</taxon>
    </lineage>
</organism>
<name>A0A4P7XLT0_9ALTE</name>
<dbReference type="PANTHER" id="PTHR21666:SF285">
    <property type="entry name" value="M23 FAMILY METALLOPEPTIDASE"/>
    <property type="match status" value="1"/>
</dbReference>
<evidence type="ECO:0000313" key="4">
    <source>
        <dbReference type="Proteomes" id="UP000298049"/>
    </source>
</evidence>
<dbReference type="RefSeq" id="WP_136547631.1">
    <property type="nucleotide sequence ID" value="NZ_CP031093.1"/>
</dbReference>
<dbReference type="InterPro" id="IPR016047">
    <property type="entry name" value="M23ase_b-sheet_dom"/>
</dbReference>
<keyword evidence="4" id="KW-1185">Reference proteome</keyword>
<evidence type="ECO:0000259" key="2">
    <source>
        <dbReference type="Pfam" id="PF01551"/>
    </source>
</evidence>
<accession>A0A4P7XLT0</accession>
<evidence type="ECO:0000256" key="1">
    <source>
        <dbReference type="SAM" id="SignalP"/>
    </source>
</evidence>
<dbReference type="InterPro" id="IPR050570">
    <property type="entry name" value="Cell_wall_metabolism_enzyme"/>
</dbReference>
<dbReference type="EMBL" id="CP031093">
    <property type="protein sequence ID" value="QCF27833.1"/>
    <property type="molecule type" value="Genomic_DNA"/>
</dbReference>
<dbReference type="GO" id="GO:0004222">
    <property type="term" value="F:metalloendopeptidase activity"/>
    <property type="evidence" value="ECO:0007669"/>
    <property type="project" value="TreeGrafter"/>
</dbReference>
<dbReference type="Proteomes" id="UP000298049">
    <property type="component" value="Chromosome"/>
</dbReference>
<proteinExistence type="predicted"/>
<dbReference type="OrthoDB" id="9805070at2"/>
<dbReference type="FunFam" id="2.70.70.10:FF:000019">
    <property type="entry name" value="M23 family peptidase"/>
    <property type="match status" value="1"/>
</dbReference>
<feature type="domain" description="M23ase beta-sheet core" evidence="2">
    <location>
        <begin position="167"/>
        <end position="262"/>
    </location>
</feature>
<feature type="signal peptide" evidence="1">
    <location>
        <begin position="1"/>
        <end position="20"/>
    </location>
</feature>
<reference evidence="3 4" key="1">
    <citation type="submission" date="2018-07" db="EMBL/GenBank/DDBJ databases">
        <title>Marsedoiliclastica nanhaica gen. nov. sp. nov., a novel marine hydrocarbonoclastic bacterium isolated from an in-situ enriched hydrocarbon-degrading consortium in deep-sea sediment.</title>
        <authorList>
            <person name="Dong C."/>
            <person name="Ma T."/>
            <person name="Liu R."/>
            <person name="Shao Z."/>
        </authorList>
    </citation>
    <scope>NUCLEOTIDE SEQUENCE [LARGE SCALE GENOMIC DNA]</scope>
    <source>
        <strain evidence="4">soil36-7</strain>
    </source>
</reference>
<sequence>MFRKILATLCLACVAAGAVAVELELDGQLTQGALIRGQTAPGNQVLLNGEPVKVTEQGMFAIGFGRDAALEHELEIVPEDGQPLTRKLKLSPRDYEIQRVEGVPQRTVTPDESSLARIREEAAQVRQARATDSARTDFTGDFIWPVGGRISGVYGSQRFYNGEPRTPHYGIDVARPAGTPVVAPAGGVVTLAHPDMFYSGGTLLIDHGFGVSSTFLHLSEILVEEGQEVRQGEKVARVGATGRATGPHLDWRINWYGERLDPVTVAPPIVDGHAPGPNAEQE</sequence>
<dbReference type="CDD" id="cd12797">
    <property type="entry name" value="M23_peptidase"/>
    <property type="match status" value="1"/>
</dbReference>
<dbReference type="KEGG" id="hmi:soil367_05340"/>
<dbReference type="AlphaFoldDB" id="A0A4P7XLT0"/>
<dbReference type="Gene3D" id="2.70.70.10">
    <property type="entry name" value="Glucose Permease (Domain IIA)"/>
    <property type="match status" value="1"/>
</dbReference>
<keyword evidence="1" id="KW-0732">Signal</keyword>
<protein>
    <submittedName>
        <fullName evidence="3">M23 family peptidase</fullName>
    </submittedName>
</protein>